<organism evidence="3 4">
    <name type="scientific">Mycolicibacterium duvalii</name>
    <dbReference type="NCBI Taxonomy" id="39688"/>
    <lineage>
        <taxon>Bacteria</taxon>
        <taxon>Bacillati</taxon>
        <taxon>Actinomycetota</taxon>
        <taxon>Actinomycetes</taxon>
        <taxon>Mycobacteriales</taxon>
        <taxon>Mycobacteriaceae</taxon>
        <taxon>Mycolicibacterium</taxon>
    </lineage>
</organism>
<dbReference type="GO" id="GO:0003676">
    <property type="term" value="F:nucleic acid binding"/>
    <property type="evidence" value="ECO:0007669"/>
    <property type="project" value="InterPro"/>
</dbReference>
<dbReference type="Pfam" id="PF13683">
    <property type="entry name" value="rve_3"/>
    <property type="match status" value="1"/>
</dbReference>
<evidence type="ECO:0000313" key="4">
    <source>
        <dbReference type="Proteomes" id="UP000467006"/>
    </source>
</evidence>
<accession>A0A7I7JX80</accession>
<evidence type="ECO:0000259" key="2">
    <source>
        <dbReference type="PROSITE" id="PS50994"/>
    </source>
</evidence>
<dbReference type="InterPro" id="IPR036397">
    <property type="entry name" value="RNaseH_sf"/>
</dbReference>
<dbReference type="InterPro" id="IPR012337">
    <property type="entry name" value="RNaseH-like_sf"/>
</dbReference>
<dbReference type="SUPFAM" id="SSF53098">
    <property type="entry name" value="Ribonuclease H-like"/>
    <property type="match status" value="1"/>
</dbReference>
<dbReference type="PANTHER" id="PTHR35004">
    <property type="entry name" value="TRANSPOSASE RV3428C-RELATED"/>
    <property type="match status" value="1"/>
</dbReference>
<sequence>MCDGLRGALEAFGAPSQILTDNGRVFTGRFNHPPVEVLFDAICREHGIEHLLTRPRSPTTTGKIERFHRSLRAEFLSGRAPFENLKVAQQALDEWVAFYNTARPHQALQMGHPGLTVHRRRGHGRAGGAATGAGGIARGTRRCGLGESPRDHQRGGVRVLAAGQPGTSLRRFAV</sequence>
<dbReference type="PANTHER" id="PTHR35004:SF6">
    <property type="entry name" value="TRANSPOSASE"/>
    <property type="match status" value="1"/>
</dbReference>
<keyword evidence="4" id="KW-1185">Reference proteome</keyword>
<dbReference type="Gene3D" id="3.30.420.10">
    <property type="entry name" value="Ribonuclease H-like superfamily/Ribonuclease H"/>
    <property type="match status" value="1"/>
</dbReference>
<name>A0A7I7JX80_9MYCO</name>
<dbReference type="PROSITE" id="PS50994">
    <property type="entry name" value="INTEGRASE"/>
    <property type="match status" value="1"/>
</dbReference>
<evidence type="ECO:0000256" key="1">
    <source>
        <dbReference type="SAM" id="MobiDB-lite"/>
    </source>
</evidence>
<dbReference type="EMBL" id="AP022563">
    <property type="protein sequence ID" value="BBX15904.1"/>
    <property type="molecule type" value="Genomic_DNA"/>
</dbReference>
<reference evidence="3 4" key="1">
    <citation type="journal article" date="2019" name="Emerg. Microbes Infect.">
        <title>Comprehensive subspecies identification of 175 nontuberculous mycobacteria species based on 7547 genomic profiles.</title>
        <authorList>
            <person name="Matsumoto Y."/>
            <person name="Kinjo T."/>
            <person name="Motooka D."/>
            <person name="Nabeya D."/>
            <person name="Jung N."/>
            <person name="Uechi K."/>
            <person name="Horii T."/>
            <person name="Iida T."/>
            <person name="Fujita J."/>
            <person name="Nakamura S."/>
        </authorList>
    </citation>
    <scope>NUCLEOTIDE SEQUENCE [LARGE SCALE GENOMIC DNA]</scope>
    <source>
        <strain evidence="3 4">JCM 6396</strain>
    </source>
</reference>
<dbReference type="GO" id="GO:0015074">
    <property type="term" value="P:DNA integration"/>
    <property type="evidence" value="ECO:0007669"/>
    <property type="project" value="InterPro"/>
</dbReference>
<dbReference type="KEGG" id="mdu:MDUV_07640"/>
<feature type="compositionally biased region" description="Gly residues" evidence="1">
    <location>
        <begin position="125"/>
        <end position="137"/>
    </location>
</feature>
<gene>
    <name evidence="3" type="ORF">MDUV_07640</name>
</gene>
<dbReference type="Proteomes" id="UP000467006">
    <property type="component" value="Chromosome"/>
</dbReference>
<evidence type="ECO:0000313" key="3">
    <source>
        <dbReference type="EMBL" id="BBX15904.1"/>
    </source>
</evidence>
<proteinExistence type="predicted"/>
<dbReference type="AlphaFoldDB" id="A0A7I7JX80"/>
<feature type="domain" description="Integrase catalytic" evidence="2">
    <location>
        <begin position="1"/>
        <end position="121"/>
    </location>
</feature>
<feature type="region of interest" description="Disordered" evidence="1">
    <location>
        <begin position="119"/>
        <end position="141"/>
    </location>
</feature>
<dbReference type="InterPro" id="IPR001584">
    <property type="entry name" value="Integrase_cat-core"/>
</dbReference>
<protein>
    <recommendedName>
        <fullName evidence="2">Integrase catalytic domain-containing protein</fullName>
    </recommendedName>
</protein>